<keyword evidence="2" id="KW-0645">Protease</keyword>
<dbReference type="SUPFAM" id="SSF52317">
    <property type="entry name" value="Class I glutamine amidotransferase-like"/>
    <property type="match status" value="1"/>
</dbReference>
<evidence type="ECO:0000313" key="5">
    <source>
        <dbReference type="EMBL" id="MDQ0119821.1"/>
    </source>
</evidence>
<dbReference type="Proteomes" id="UP001226389">
    <property type="component" value="Unassembled WGS sequence"/>
</dbReference>
<evidence type="ECO:0000256" key="2">
    <source>
        <dbReference type="ARBA" id="ARBA00022670"/>
    </source>
</evidence>
<keyword evidence="3 5" id="KW-0378">Hydrolase</keyword>
<keyword evidence="6" id="KW-1185">Reference proteome</keyword>
<keyword evidence="5" id="KW-0121">Carboxypeptidase</keyword>
<dbReference type="GO" id="GO:0004180">
    <property type="term" value="F:carboxypeptidase activity"/>
    <property type="evidence" value="ECO:0007669"/>
    <property type="project" value="UniProtKB-KW"/>
</dbReference>
<dbReference type="Gene3D" id="3.40.50.880">
    <property type="match status" value="1"/>
</dbReference>
<dbReference type="InterPro" id="IPR029062">
    <property type="entry name" value="Class_I_gatase-like"/>
</dbReference>
<evidence type="ECO:0000313" key="6">
    <source>
        <dbReference type="Proteomes" id="UP001226389"/>
    </source>
</evidence>
<proteinExistence type="inferred from homology"/>
<evidence type="ECO:0000256" key="4">
    <source>
        <dbReference type="ARBA" id="ARBA00022825"/>
    </source>
</evidence>
<dbReference type="InterPro" id="IPR005320">
    <property type="entry name" value="Peptidase_S51"/>
</dbReference>
<dbReference type="GO" id="GO:0008241">
    <property type="term" value="F:peptidyl-dipeptidase activity"/>
    <property type="evidence" value="ECO:0007669"/>
    <property type="project" value="UniProtKB-EC"/>
</dbReference>
<evidence type="ECO:0000256" key="1">
    <source>
        <dbReference type="ARBA" id="ARBA00006534"/>
    </source>
</evidence>
<gene>
    <name evidence="5" type="ORF">J2T22_003016</name>
</gene>
<organism evidence="5 6">
    <name type="scientific">Pseudarthrobacter defluvii</name>
    <dbReference type="NCBI Taxonomy" id="410837"/>
    <lineage>
        <taxon>Bacteria</taxon>
        <taxon>Bacillati</taxon>
        <taxon>Actinomycetota</taxon>
        <taxon>Actinomycetes</taxon>
        <taxon>Micrococcales</taxon>
        <taxon>Micrococcaceae</taxon>
        <taxon>Pseudarthrobacter</taxon>
    </lineage>
</organism>
<reference evidence="5 6" key="1">
    <citation type="submission" date="2023-07" db="EMBL/GenBank/DDBJ databases">
        <title>Sorghum-associated microbial communities from plants grown in Nebraska, USA.</title>
        <authorList>
            <person name="Schachtman D."/>
        </authorList>
    </citation>
    <scope>NUCLEOTIDE SEQUENCE [LARGE SCALE GENOMIC DNA]</scope>
    <source>
        <strain evidence="5 6">DS994</strain>
    </source>
</reference>
<keyword evidence="4" id="KW-0720">Serine protease</keyword>
<dbReference type="EMBL" id="JAUSSY010000010">
    <property type="protein sequence ID" value="MDQ0119821.1"/>
    <property type="molecule type" value="Genomic_DNA"/>
</dbReference>
<comment type="caution">
    <text evidence="5">The sequence shown here is derived from an EMBL/GenBank/DDBJ whole genome shotgun (WGS) entry which is preliminary data.</text>
</comment>
<dbReference type="EC" id="3.4.15.6" evidence="5"/>
<evidence type="ECO:0000256" key="3">
    <source>
        <dbReference type="ARBA" id="ARBA00022801"/>
    </source>
</evidence>
<comment type="similarity">
    <text evidence="1">Belongs to the peptidase S51 family.</text>
</comment>
<dbReference type="RefSeq" id="WP_307491617.1">
    <property type="nucleotide sequence ID" value="NZ_JAUSSY010000010.1"/>
</dbReference>
<accession>A0ABT9UJK9</accession>
<protein>
    <submittedName>
        <fullName evidence="5">Cyanophycinase</fullName>
        <ecNumber evidence="5">3.4.15.6</ecNumber>
    </submittedName>
</protein>
<sequence>MSIFLAGAGPDPLGFPDVFDRFVEDIRRHAAPGRPARVAVAVHHHGGSLQELVEACAGPLRPRLDCEVVAVPLAEGRTADPAGFSSVDGVVVGGGLTPAYWEGLRPAATAISGLVAGGAPYLGFSAGAMVAPARALMGGCRINGVDVCGEECSEGLDAVDVREGLGLAPFAVDVHAAQAGTLSRAVGAVAAGLVEWAVAIDEGTAVVLESAEARDYEVIGSGNCWDIRAAAGGAAVSVRTAR</sequence>
<dbReference type="Pfam" id="PF03575">
    <property type="entry name" value="Peptidase_S51"/>
    <property type="match status" value="1"/>
</dbReference>
<name>A0ABT9UJK9_9MICC</name>